<evidence type="ECO:0000313" key="1">
    <source>
        <dbReference type="EMBL" id="KAF2828239.1"/>
    </source>
</evidence>
<sequence length="177" mass="19978">MGISDSNNVPKLSADGSNFKKWKSAVIIYAQMHGALDVLTGDALEPPKPTKDGLLKQQEPLDVSTLAHDNPEHVRLIINRKAFDDNVKSNNKTIIEEHNYKFRMCLNRLEDLSLGLPTAGVLYQFILAIEDTYPKYARSICRDLRSKRTPTLDAVIKELNDESRREDLVKTAFASNH</sequence>
<proteinExistence type="predicted"/>
<organism evidence="1 2">
    <name type="scientific">Ophiobolus disseminans</name>
    <dbReference type="NCBI Taxonomy" id="1469910"/>
    <lineage>
        <taxon>Eukaryota</taxon>
        <taxon>Fungi</taxon>
        <taxon>Dikarya</taxon>
        <taxon>Ascomycota</taxon>
        <taxon>Pezizomycotina</taxon>
        <taxon>Dothideomycetes</taxon>
        <taxon>Pleosporomycetidae</taxon>
        <taxon>Pleosporales</taxon>
        <taxon>Pleosporineae</taxon>
        <taxon>Phaeosphaeriaceae</taxon>
        <taxon>Ophiobolus</taxon>
    </lineage>
</organism>
<dbReference type="AlphaFoldDB" id="A0A6A7A675"/>
<name>A0A6A7A675_9PLEO</name>
<accession>A0A6A7A675</accession>
<gene>
    <name evidence="1" type="ORF">CC86DRAFT_405241</name>
</gene>
<dbReference type="Proteomes" id="UP000799424">
    <property type="component" value="Unassembled WGS sequence"/>
</dbReference>
<dbReference type="EMBL" id="MU006223">
    <property type="protein sequence ID" value="KAF2828239.1"/>
    <property type="molecule type" value="Genomic_DNA"/>
</dbReference>
<keyword evidence="2" id="KW-1185">Reference proteome</keyword>
<protein>
    <submittedName>
        <fullName evidence="1">Uncharacterized protein</fullName>
    </submittedName>
</protein>
<dbReference type="OrthoDB" id="3725657at2759"/>
<evidence type="ECO:0000313" key="2">
    <source>
        <dbReference type="Proteomes" id="UP000799424"/>
    </source>
</evidence>
<reference evidence="1" key="1">
    <citation type="journal article" date="2020" name="Stud. Mycol.">
        <title>101 Dothideomycetes genomes: a test case for predicting lifestyles and emergence of pathogens.</title>
        <authorList>
            <person name="Haridas S."/>
            <person name="Albert R."/>
            <person name="Binder M."/>
            <person name="Bloem J."/>
            <person name="Labutti K."/>
            <person name="Salamov A."/>
            <person name="Andreopoulos B."/>
            <person name="Baker S."/>
            <person name="Barry K."/>
            <person name="Bills G."/>
            <person name="Bluhm B."/>
            <person name="Cannon C."/>
            <person name="Castanera R."/>
            <person name="Culley D."/>
            <person name="Daum C."/>
            <person name="Ezra D."/>
            <person name="Gonzalez J."/>
            <person name="Henrissat B."/>
            <person name="Kuo A."/>
            <person name="Liang C."/>
            <person name="Lipzen A."/>
            <person name="Lutzoni F."/>
            <person name="Magnuson J."/>
            <person name="Mondo S."/>
            <person name="Nolan M."/>
            <person name="Ohm R."/>
            <person name="Pangilinan J."/>
            <person name="Park H.-J."/>
            <person name="Ramirez L."/>
            <person name="Alfaro M."/>
            <person name="Sun H."/>
            <person name="Tritt A."/>
            <person name="Yoshinaga Y."/>
            <person name="Zwiers L.-H."/>
            <person name="Turgeon B."/>
            <person name="Goodwin S."/>
            <person name="Spatafora J."/>
            <person name="Crous P."/>
            <person name="Grigoriev I."/>
        </authorList>
    </citation>
    <scope>NUCLEOTIDE SEQUENCE</scope>
    <source>
        <strain evidence="1">CBS 113818</strain>
    </source>
</reference>